<organism evidence="2 3">
    <name type="scientific">Methylobacterium iners</name>
    <dbReference type="NCBI Taxonomy" id="418707"/>
    <lineage>
        <taxon>Bacteria</taxon>
        <taxon>Pseudomonadati</taxon>
        <taxon>Pseudomonadota</taxon>
        <taxon>Alphaproteobacteria</taxon>
        <taxon>Hyphomicrobiales</taxon>
        <taxon>Methylobacteriaceae</taxon>
        <taxon>Methylobacterium</taxon>
    </lineage>
</organism>
<evidence type="ECO:0000313" key="2">
    <source>
        <dbReference type="EMBL" id="GJD92883.1"/>
    </source>
</evidence>
<keyword evidence="3" id="KW-1185">Reference proteome</keyword>
<name>A0ABQ4RT82_9HYPH</name>
<feature type="region of interest" description="Disordered" evidence="1">
    <location>
        <begin position="1"/>
        <end position="25"/>
    </location>
</feature>
<evidence type="ECO:0000256" key="1">
    <source>
        <dbReference type="SAM" id="MobiDB-lite"/>
    </source>
</evidence>
<sequence length="258" mass="28167">MSTPALKQDVATRDEPTPPAPTGEPATILSLIERAARDPSVDLDRMERLFEMREKMLAREAETAFNAAMSAAQAELPQVLRRAENSHTNSRYAKLEHIAQAITPIYTKHGFSLSFDTVDCPLAGHYRLVCKVAHAGGFSRSHQADLPADGAGAQGRANKTGIQAFGSTMSYGRRYLTLLVFNVALTNEDNDGNRVAPADEGGDEFVSDEQAETIRRLIGETRSDVNRFLGFIGAESISDIPASKFQFAVNQLKRKAGR</sequence>
<comment type="caution">
    <text evidence="2">The sequence shown here is derived from an EMBL/GenBank/DDBJ whole genome shotgun (WGS) entry which is preliminary data.</text>
</comment>
<dbReference type="Pfam" id="PF04404">
    <property type="entry name" value="ERF"/>
    <property type="match status" value="1"/>
</dbReference>
<evidence type="ECO:0008006" key="4">
    <source>
        <dbReference type="Google" id="ProtNLM"/>
    </source>
</evidence>
<reference evidence="2" key="1">
    <citation type="journal article" date="2021" name="Front. Microbiol.">
        <title>Comprehensive Comparative Genomics and Phenotyping of Methylobacterium Species.</title>
        <authorList>
            <person name="Alessa O."/>
            <person name="Ogura Y."/>
            <person name="Fujitani Y."/>
            <person name="Takami H."/>
            <person name="Hayashi T."/>
            <person name="Sahin N."/>
            <person name="Tani A."/>
        </authorList>
    </citation>
    <scope>NUCLEOTIDE SEQUENCE</scope>
    <source>
        <strain evidence="2">DSM 19015</strain>
    </source>
</reference>
<proteinExistence type="predicted"/>
<gene>
    <name evidence="2" type="ORF">OCOJLMKI_0066</name>
</gene>
<dbReference type="InterPro" id="IPR007499">
    <property type="entry name" value="ERF_bacteria_virus"/>
</dbReference>
<dbReference type="EMBL" id="BPQP01000001">
    <property type="protein sequence ID" value="GJD92883.1"/>
    <property type="molecule type" value="Genomic_DNA"/>
</dbReference>
<evidence type="ECO:0000313" key="3">
    <source>
        <dbReference type="Proteomes" id="UP001055125"/>
    </source>
</evidence>
<protein>
    <recommendedName>
        <fullName evidence="4">ERF family protein</fullName>
    </recommendedName>
</protein>
<accession>A0ABQ4RT82</accession>
<dbReference type="RefSeq" id="WP_238241949.1">
    <property type="nucleotide sequence ID" value="NZ_BPQP01000001.1"/>
</dbReference>
<dbReference type="Proteomes" id="UP001055125">
    <property type="component" value="Unassembled WGS sequence"/>
</dbReference>
<reference evidence="2" key="2">
    <citation type="submission" date="2021-08" db="EMBL/GenBank/DDBJ databases">
        <authorList>
            <person name="Tani A."/>
            <person name="Ola A."/>
            <person name="Ogura Y."/>
            <person name="Katsura K."/>
            <person name="Hayashi T."/>
        </authorList>
    </citation>
    <scope>NUCLEOTIDE SEQUENCE</scope>
    <source>
        <strain evidence="2">DSM 19015</strain>
    </source>
</reference>